<feature type="domain" description="HAMP" evidence="19">
    <location>
        <begin position="213"/>
        <end position="266"/>
    </location>
</feature>
<accession>A0A0V8JCP3</accession>
<evidence type="ECO:0000256" key="9">
    <source>
        <dbReference type="ARBA" id="ARBA00022777"/>
    </source>
</evidence>
<dbReference type="CDD" id="cd00082">
    <property type="entry name" value="HisKA"/>
    <property type="match status" value="1"/>
</dbReference>
<dbReference type="SMART" id="SM00304">
    <property type="entry name" value="HAMP"/>
    <property type="match status" value="1"/>
</dbReference>
<dbReference type="InterPro" id="IPR001789">
    <property type="entry name" value="Sig_transdc_resp-reg_receiver"/>
</dbReference>
<dbReference type="GO" id="GO:0005886">
    <property type="term" value="C:plasma membrane"/>
    <property type="evidence" value="ECO:0007669"/>
    <property type="project" value="UniProtKB-SubCell"/>
</dbReference>
<organism evidence="20 21">
    <name type="scientific">Fictibacillus enclensis</name>
    <dbReference type="NCBI Taxonomy" id="1017270"/>
    <lineage>
        <taxon>Bacteria</taxon>
        <taxon>Bacillati</taxon>
        <taxon>Bacillota</taxon>
        <taxon>Bacilli</taxon>
        <taxon>Bacillales</taxon>
        <taxon>Fictibacillaceae</taxon>
        <taxon>Fictibacillus</taxon>
    </lineage>
</organism>
<evidence type="ECO:0000256" key="11">
    <source>
        <dbReference type="ARBA" id="ARBA00023012"/>
    </source>
</evidence>
<dbReference type="FunFam" id="3.30.565.10:FF:000010">
    <property type="entry name" value="Sensor histidine kinase RcsC"/>
    <property type="match status" value="1"/>
</dbReference>
<dbReference type="InterPro" id="IPR005467">
    <property type="entry name" value="His_kinase_dom"/>
</dbReference>
<dbReference type="SUPFAM" id="SSF47384">
    <property type="entry name" value="Homodimeric domain of signal transducing histidine kinase"/>
    <property type="match status" value="1"/>
</dbReference>
<dbReference type="SMART" id="SM00448">
    <property type="entry name" value="REC"/>
    <property type="match status" value="1"/>
</dbReference>
<dbReference type="RefSeq" id="WP_061968488.1">
    <property type="nucleotide sequence ID" value="NZ_FMAV01000001.1"/>
</dbReference>
<keyword evidence="6 14" id="KW-0597">Phosphoprotein</keyword>
<dbReference type="PANTHER" id="PTHR45339">
    <property type="entry name" value="HYBRID SIGNAL TRANSDUCTION HISTIDINE KINASE J"/>
    <property type="match status" value="1"/>
</dbReference>
<evidence type="ECO:0000256" key="10">
    <source>
        <dbReference type="ARBA" id="ARBA00022840"/>
    </source>
</evidence>
<dbReference type="InterPro" id="IPR029016">
    <property type="entry name" value="GAF-like_dom_sf"/>
</dbReference>
<evidence type="ECO:0000256" key="4">
    <source>
        <dbReference type="ARBA" id="ARBA00012438"/>
    </source>
</evidence>
<evidence type="ECO:0000256" key="15">
    <source>
        <dbReference type="SAM" id="Coils"/>
    </source>
</evidence>
<dbReference type="CDD" id="cd17546">
    <property type="entry name" value="REC_hyHK_CKI1_RcsC-like"/>
    <property type="match status" value="1"/>
</dbReference>
<dbReference type="InterPro" id="IPR007891">
    <property type="entry name" value="CHASE3"/>
</dbReference>
<dbReference type="GO" id="GO:0005524">
    <property type="term" value="F:ATP binding"/>
    <property type="evidence" value="ECO:0007669"/>
    <property type="project" value="UniProtKB-KW"/>
</dbReference>
<feature type="domain" description="Response regulatory" evidence="18">
    <location>
        <begin position="799"/>
        <end position="916"/>
    </location>
</feature>
<dbReference type="PRINTS" id="PR00344">
    <property type="entry name" value="BCTRLSENSOR"/>
</dbReference>
<feature type="coiled-coil region" evidence="15">
    <location>
        <begin position="428"/>
        <end position="501"/>
    </location>
</feature>
<comment type="similarity">
    <text evidence="3">In the N-terminal section; belongs to the phytochrome family.</text>
</comment>
<dbReference type="InterPro" id="IPR003594">
    <property type="entry name" value="HATPase_dom"/>
</dbReference>
<evidence type="ECO:0000256" key="8">
    <source>
        <dbReference type="ARBA" id="ARBA00022741"/>
    </source>
</evidence>
<comment type="caution">
    <text evidence="20">The sequence shown here is derived from an EMBL/GenBank/DDBJ whole genome shotgun (WGS) entry which is preliminary data.</text>
</comment>
<dbReference type="Pfam" id="PF00672">
    <property type="entry name" value="HAMP"/>
    <property type="match status" value="1"/>
</dbReference>
<feature type="transmembrane region" description="Helical" evidence="16">
    <location>
        <begin position="12"/>
        <end position="31"/>
    </location>
</feature>
<dbReference type="Pfam" id="PF13185">
    <property type="entry name" value="GAF_2"/>
    <property type="match status" value="1"/>
</dbReference>
<evidence type="ECO:0000256" key="6">
    <source>
        <dbReference type="ARBA" id="ARBA00022553"/>
    </source>
</evidence>
<evidence type="ECO:0000313" key="21">
    <source>
        <dbReference type="Proteomes" id="UP000054099"/>
    </source>
</evidence>
<dbReference type="PANTHER" id="PTHR45339:SF1">
    <property type="entry name" value="HYBRID SIGNAL TRANSDUCTION HISTIDINE KINASE J"/>
    <property type="match status" value="1"/>
</dbReference>
<dbReference type="AlphaFoldDB" id="A0A0V8JCP3"/>
<keyword evidence="11" id="KW-0902">Two-component regulatory system</keyword>
<dbReference type="PROSITE" id="PS50885">
    <property type="entry name" value="HAMP"/>
    <property type="match status" value="1"/>
</dbReference>
<proteinExistence type="inferred from homology"/>
<feature type="domain" description="Histidine kinase" evidence="17">
    <location>
        <begin position="511"/>
        <end position="739"/>
    </location>
</feature>
<comment type="subcellular location">
    <subcellularLocation>
        <location evidence="2">Cell membrane</location>
        <topology evidence="2">Multi-pass membrane protein</topology>
    </subcellularLocation>
</comment>
<dbReference type="InterPro" id="IPR036890">
    <property type="entry name" value="HATPase_C_sf"/>
</dbReference>
<keyword evidence="5" id="KW-1003">Cell membrane</keyword>
<evidence type="ECO:0000256" key="2">
    <source>
        <dbReference type="ARBA" id="ARBA00004651"/>
    </source>
</evidence>
<dbReference type="SUPFAM" id="SSF55781">
    <property type="entry name" value="GAF domain-like"/>
    <property type="match status" value="1"/>
</dbReference>
<dbReference type="SMART" id="SM00065">
    <property type="entry name" value="GAF"/>
    <property type="match status" value="1"/>
</dbReference>
<dbReference type="InterPro" id="IPR003660">
    <property type="entry name" value="HAMP_dom"/>
</dbReference>
<keyword evidence="10" id="KW-0067">ATP-binding</keyword>
<dbReference type="SMART" id="SM00388">
    <property type="entry name" value="HisKA"/>
    <property type="match status" value="1"/>
</dbReference>
<protein>
    <recommendedName>
        <fullName evidence="13">Circadian input-output histidine kinase CikA</fullName>
        <ecNumber evidence="4">2.7.13.3</ecNumber>
    </recommendedName>
</protein>
<keyword evidence="16" id="KW-1133">Transmembrane helix</keyword>
<dbReference type="InterPro" id="IPR003661">
    <property type="entry name" value="HisK_dim/P_dom"/>
</dbReference>
<keyword evidence="15" id="KW-0175">Coiled coil</keyword>
<dbReference type="PROSITE" id="PS50109">
    <property type="entry name" value="HIS_KIN"/>
    <property type="match status" value="1"/>
</dbReference>
<dbReference type="EMBL" id="LNQN01000001">
    <property type="protein sequence ID" value="KSU84636.1"/>
    <property type="molecule type" value="Genomic_DNA"/>
</dbReference>
<dbReference type="Gene3D" id="3.40.50.2300">
    <property type="match status" value="1"/>
</dbReference>
<evidence type="ECO:0000259" key="18">
    <source>
        <dbReference type="PROSITE" id="PS50110"/>
    </source>
</evidence>
<evidence type="ECO:0000256" key="14">
    <source>
        <dbReference type="PROSITE-ProRule" id="PRU00169"/>
    </source>
</evidence>
<comment type="catalytic activity">
    <reaction evidence="1">
        <text>ATP + protein L-histidine = ADP + protein N-phospho-L-histidine.</text>
        <dbReference type="EC" id="2.7.13.3"/>
    </reaction>
</comment>
<feature type="transmembrane region" description="Helical" evidence="16">
    <location>
        <begin position="193"/>
        <end position="216"/>
    </location>
</feature>
<evidence type="ECO:0000256" key="13">
    <source>
        <dbReference type="ARBA" id="ARBA00074306"/>
    </source>
</evidence>
<name>A0A0V8JCP3_9BACL</name>
<evidence type="ECO:0000256" key="1">
    <source>
        <dbReference type="ARBA" id="ARBA00000085"/>
    </source>
</evidence>
<sequence>MIGRKRFGIRGKIFTGYLVIILCLVVSIIAVNNQISSMQTERNYIINHDIEVHGLTNEIEKQVLDMENGQRGFIITGDESYLEPYSLGASDWKDNYNKLYDLISDNPSQQKRLQDIRDDINQWIQYTAEPSIQMKRDGQDGNVLSLFKKDTARSKGVEDIRTQFDTFRTTEKGLTKERADKLDNQNAVLKTSLYVLLFFVVLISAAIAVFVSGSIVKTVNAVVRSISAMSSNGDVTQRIHVKSRDEIRDLAEATNNLLSVVESREWLQSSTNEVVERYQGTSTIKVLGEKFITGIAQFANASTGAIYIREGEGGKASFIKKGTYAAPMNSAGRESFKLGEGLIGQCAAEKRLMVIDHLPDDYQLIGTGLGEVRPRSLLIAPVMFENEVIAVLELASLEAFTQEHIDLVENTTKTFGLTIDSVIRRMEVVRLLKESQAMTEELQAQSEEMQTQSEELQMQSEELRMINEQLEQRSIEAEGKSAELQQAKVELEEKAKQLTLSSRYKSEFLANMSHELRTPLNSILILSEMLAENSANGLSSEDEEFARVIHSSGQDLLNLINDILDLSKVEAGKLEMHFSEVNMSEFPSQIERNFGHMADKKGLTFEVKKDADVPDIFYTDEKRFQQIIKNLLSNAFKFTEEGSVSLHIAKDKAFHPQVGADHWLKVSVKDTGIGIPKDKHDLIFEAFQQGDGATVRKYGGTGLGLSICLEFVKLLGGQLELESEEGEGSTFTLYIPSLPNGLTQHAPMLVMEESESEVAAAISDDAALAEELKEIDEHTSHQQEDTPVKEEDSSFKGKKVLIVDDDHRNIFALKTALENEKMNVITAENGTQCLEMLENENDVDLILMDIMMPVMDGFETMRRIRANERVAGVPIIALTAKAMKSDREKCLEAGASDYISKPLKIEQLFSVMRVWILNK</sequence>
<evidence type="ECO:0000256" key="7">
    <source>
        <dbReference type="ARBA" id="ARBA00022679"/>
    </source>
</evidence>
<keyword evidence="9 20" id="KW-0418">Kinase</keyword>
<evidence type="ECO:0000256" key="5">
    <source>
        <dbReference type="ARBA" id="ARBA00022475"/>
    </source>
</evidence>
<dbReference type="EC" id="2.7.13.3" evidence="4"/>
<dbReference type="Pfam" id="PF00512">
    <property type="entry name" value="HisKA"/>
    <property type="match status" value="1"/>
</dbReference>
<evidence type="ECO:0000256" key="3">
    <source>
        <dbReference type="ARBA" id="ARBA00006402"/>
    </source>
</evidence>
<dbReference type="InterPro" id="IPR003018">
    <property type="entry name" value="GAF"/>
</dbReference>
<dbReference type="CDD" id="cd19410">
    <property type="entry name" value="HK9-like_sensor"/>
    <property type="match status" value="1"/>
</dbReference>
<gene>
    <name evidence="20" type="ORF">AS030_03620</name>
</gene>
<dbReference type="InterPro" id="IPR011006">
    <property type="entry name" value="CheY-like_superfamily"/>
</dbReference>
<dbReference type="OrthoDB" id="9790669at2"/>
<dbReference type="Pfam" id="PF05227">
    <property type="entry name" value="CHASE3"/>
    <property type="match status" value="1"/>
</dbReference>
<dbReference type="SUPFAM" id="SSF52172">
    <property type="entry name" value="CheY-like"/>
    <property type="match status" value="1"/>
</dbReference>
<evidence type="ECO:0000259" key="19">
    <source>
        <dbReference type="PROSITE" id="PS50885"/>
    </source>
</evidence>
<dbReference type="InterPro" id="IPR036097">
    <property type="entry name" value="HisK_dim/P_sf"/>
</dbReference>
<evidence type="ECO:0000256" key="12">
    <source>
        <dbReference type="ARBA" id="ARBA00023136"/>
    </source>
</evidence>
<keyword evidence="8" id="KW-0547">Nucleotide-binding</keyword>
<dbReference type="Gene3D" id="3.30.450.40">
    <property type="match status" value="1"/>
</dbReference>
<keyword evidence="12 16" id="KW-0472">Membrane</keyword>
<dbReference type="Proteomes" id="UP000054099">
    <property type="component" value="Unassembled WGS sequence"/>
</dbReference>
<dbReference type="Gene3D" id="6.10.340.10">
    <property type="match status" value="1"/>
</dbReference>
<keyword evidence="21" id="KW-1185">Reference proteome</keyword>
<feature type="modified residue" description="4-aspartylphosphate" evidence="14">
    <location>
        <position position="849"/>
    </location>
</feature>
<evidence type="ECO:0000259" key="17">
    <source>
        <dbReference type="PROSITE" id="PS50109"/>
    </source>
</evidence>
<dbReference type="Gene3D" id="3.30.565.10">
    <property type="entry name" value="Histidine kinase-like ATPase, C-terminal domain"/>
    <property type="match status" value="1"/>
</dbReference>
<dbReference type="PROSITE" id="PS50110">
    <property type="entry name" value="RESPONSE_REGULATORY"/>
    <property type="match status" value="1"/>
</dbReference>
<dbReference type="InterPro" id="IPR004358">
    <property type="entry name" value="Sig_transdc_His_kin-like_C"/>
</dbReference>
<dbReference type="CDD" id="cd16922">
    <property type="entry name" value="HATPase_EvgS-ArcB-TorS-like"/>
    <property type="match status" value="1"/>
</dbReference>
<dbReference type="Pfam" id="PF02518">
    <property type="entry name" value="HATPase_c"/>
    <property type="match status" value="1"/>
</dbReference>
<evidence type="ECO:0000256" key="16">
    <source>
        <dbReference type="SAM" id="Phobius"/>
    </source>
</evidence>
<dbReference type="Pfam" id="PF00072">
    <property type="entry name" value="Response_reg"/>
    <property type="match status" value="1"/>
</dbReference>
<evidence type="ECO:0000313" key="20">
    <source>
        <dbReference type="EMBL" id="KSU84636.1"/>
    </source>
</evidence>
<dbReference type="Gene3D" id="1.10.287.130">
    <property type="match status" value="1"/>
</dbReference>
<dbReference type="SMART" id="SM00387">
    <property type="entry name" value="HATPase_c"/>
    <property type="match status" value="1"/>
</dbReference>
<keyword evidence="16" id="KW-0812">Transmembrane</keyword>
<dbReference type="GO" id="GO:0000155">
    <property type="term" value="F:phosphorelay sensor kinase activity"/>
    <property type="evidence" value="ECO:0007669"/>
    <property type="project" value="InterPro"/>
</dbReference>
<keyword evidence="7" id="KW-0808">Transferase</keyword>
<dbReference type="SUPFAM" id="SSF55874">
    <property type="entry name" value="ATPase domain of HSP90 chaperone/DNA topoisomerase II/histidine kinase"/>
    <property type="match status" value="1"/>
</dbReference>
<dbReference type="CDD" id="cd06225">
    <property type="entry name" value="HAMP"/>
    <property type="match status" value="1"/>
</dbReference>
<reference evidence="20 21" key="1">
    <citation type="journal article" date="2014" name="Antonie Van Leeuwenhoek">
        <title>Fictibacillus enclensis sp. nov., isolated from marine sediment.</title>
        <authorList>
            <person name="Dastager S.G."/>
            <person name="Mawlankar R."/>
            <person name="Srinivasan K."/>
            <person name="Tang S.K."/>
            <person name="Lee J.C."/>
            <person name="Ramana V.V."/>
            <person name="Shouche Y.S."/>
        </authorList>
    </citation>
    <scope>NUCLEOTIDE SEQUENCE [LARGE SCALE GENOMIC DNA]</scope>
    <source>
        <strain evidence="20 21">NIO-1003</strain>
    </source>
</reference>